<gene>
    <name evidence="2" type="ordered locus">Mahau_2854</name>
</gene>
<dbReference type="Pfam" id="PF12392">
    <property type="entry name" value="DUF3656"/>
    <property type="match status" value="1"/>
</dbReference>
<dbReference type="PANTHER" id="PTHR30217:SF10">
    <property type="entry name" value="23S RRNA 5-HYDROXYCYTIDINE C2501 SYNTHASE"/>
    <property type="match status" value="1"/>
</dbReference>
<evidence type="ECO:0000313" key="2">
    <source>
        <dbReference type="EMBL" id="AEE97979.1"/>
    </source>
</evidence>
<dbReference type="InterPro" id="IPR051454">
    <property type="entry name" value="RNA/ubiquinone_mod_enzymes"/>
</dbReference>
<protein>
    <submittedName>
        <fullName evidence="2">Peptidase U32</fullName>
    </submittedName>
</protein>
<evidence type="ECO:0000313" key="3">
    <source>
        <dbReference type="Proteomes" id="UP000008457"/>
    </source>
</evidence>
<dbReference type="HOGENOM" id="CLU_011540_4_0_9"/>
<dbReference type="RefSeq" id="WP_013782390.1">
    <property type="nucleotide sequence ID" value="NC_015520.1"/>
</dbReference>
<dbReference type="eggNOG" id="COG0826">
    <property type="taxonomic scope" value="Bacteria"/>
</dbReference>
<keyword evidence="3" id="KW-1185">Reference proteome</keyword>
<reference evidence="3" key="1">
    <citation type="submission" date="2010-11" db="EMBL/GenBank/DDBJ databases">
        <title>The complete genome of Mahella australiensis DSM 15567.</title>
        <authorList>
            <consortium name="US DOE Joint Genome Institute (JGI-PGF)"/>
            <person name="Lucas S."/>
            <person name="Copeland A."/>
            <person name="Lapidus A."/>
            <person name="Bruce D."/>
            <person name="Goodwin L."/>
            <person name="Pitluck S."/>
            <person name="Kyrpides N."/>
            <person name="Mavromatis K."/>
            <person name="Pagani I."/>
            <person name="Ivanova N."/>
            <person name="Teshima H."/>
            <person name="Brettin T."/>
            <person name="Detter J.C."/>
            <person name="Han C."/>
            <person name="Tapia R."/>
            <person name="Land M."/>
            <person name="Hauser L."/>
            <person name="Markowitz V."/>
            <person name="Cheng J.-F."/>
            <person name="Hugenholtz P."/>
            <person name="Woyke T."/>
            <person name="Wu D."/>
            <person name="Spring S."/>
            <person name="Pukall R."/>
            <person name="Steenblock K."/>
            <person name="Schneider S."/>
            <person name="Klenk H.-P."/>
            <person name="Eisen J.A."/>
        </authorList>
    </citation>
    <scope>NUCLEOTIDE SEQUENCE [LARGE SCALE GENOMIC DNA]</scope>
    <source>
        <strain evidence="3">DSM 15567 / CIP 107919 / 50-1 BON</strain>
    </source>
</reference>
<dbReference type="Pfam" id="PF01136">
    <property type="entry name" value="Peptidase_U32"/>
    <property type="match status" value="2"/>
</dbReference>
<dbReference type="STRING" id="697281.Mahau_2854"/>
<dbReference type="InterPro" id="IPR020988">
    <property type="entry name" value="Pept_U32_collagenase"/>
</dbReference>
<reference evidence="2 3" key="2">
    <citation type="journal article" date="2011" name="Stand. Genomic Sci.">
        <title>Complete genome sequence of Mahella australiensis type strain (50-1 BON).</title>
        <authorList>
            <person name="Sikorski J."/>
            <person name="Teshima H."/>
            <person name="Nolan M."/>
            <person name="Lucas S."/>
            <person name="Hammon N."/>
            <person name="Deshpande S."/>
            <person name="Cheng J.F."/>
            <person name="Pitluck S."/>
            <person name="Liolios K."/>
            <person name="Pagani I."/>
            <person name="Ivanova N."/>
            <person name="Huntemann M."/>
            <person name="Mavromatis K."/>
            <person name="Ovchinikova G."/>
            <person name="Pati A."/>
            <person name="Tapia R."/>
            <person name="Han C."/>
            <person name="Goodwin L."/>
            <person name="Chen A."/>
            <person name="Palaniappan K."/>
            <person name="Land M."/>
            <person name="Hauser L."/>
            <person name="Ngatchou-Djao O.D."/>
            <person name="Rohde M."/>
            <person name="Pukall R."/>
            <person name="Spring S."/>
            <person name="Abt B."/>
            <person name="Goker M."/>
            <person name="Detter J.C."/>
            <person name="Woyke T."/>
            <person name="Bristow J."/>
            <person name="Markowitz V."/>
            <person name="Hugenholtz P."/>
            <person name="Eisen J.A."/>
            <person name="Kyrpides N.C."/>
            <person name="Klenk H.P."/>
            <person name="Lapidus A."/>
        </authorList>
    </citation>
    <scope>NUCLEOTIDE SEQUENCE [LARGE SCALE GENOMIC DNA]</scope>
    <source>
        <strain evidence="3">DSM 15567 / CIP 107919 / 50-1 BON</strain>
    </source>
</reference>
<proteinExistence type="predicted"/>
<dbReference type="KEGG" id="mas:Mahau_2854"/>
<dbReference type="PANTHER" id="PTHR30217">
    <property type="entry name" value="PEPTIDASE U32 FAMILY"/>
    <property type="match status" value="1"/>
</dbReference>
<accession>F4A0B8</accession>
<evidence type="ECO:0000259" key="1">
    <source>
        <dbReference type="Pfam" id="PF12392"/>
    </source>
</evidence>
<name>F4A0B8_MAHA5</name>
<dbReference type="AlphaFoldDB" id="F4A0B8"/>
<dbReference type="Proteomes" id="UP000008457">
    <property type="component" value="Chromosome"/>
</dbReference>
<dbReference type="EMBL" id="CP002360">
    <property type="protein sequence ID" value="AEE97979.1"/>
    <property type="molecule type" value="Genomic_DNA"/>
</dbReference>
<feature type="domain" description="Peptidase U32 collagenase" evidence="1">
    <location>
        <begin position="386"/>
        <end position="503"/>
    </location>
</feature>
<dbReference type="InterPro" id="IPR001539">
    <property type="entry name" value="Peptidase_U32"/>
</dbReference>
<sequence>MMELLAPAGSMDAFEAAVKAGADAIYMGGNAFNARQYAGNFDDQSLKYALDYAHLRGVKVYITVNTLIRDDEFDALLPYLEMLYESGADGLIVQDMGIASLVKKHLPDMPLHASTQMTIHNAHGATMLRELGFKRVVPARELSLEEISHMAQAGGLEIEVFVHGAMCYAYSGQCLMSSFMGDRSGNRGRCAQPCRMLYSLQEENGKSYPPQYLLSMKDLCLIEDLPALADANVTALKIEGRMKSPEYVAVVTSKYRKALDRLAADIRPLIDPEDMMQLMQIFNRGGFSKGYIYGKSGIDMICPDKPDNWGVPLGTTKVYDSHRRMIGLRLQAPLSLGDGIEIRDGASSHGQIVTYITRDGQAIRVAGAGQEVFIRTDKPVRAGVGIYKTSDAEMDKSLKTWLKTAQRYVDINARVAIVEGRFPIMEIWDSNGHYVKYTGAEIIQQAEHAPLQRGRIMEQINRVGDMPFRFKNVEVELSPNAWLPVSAINDMRRHALEQLAEEIIDQKHRNAVSIPSGHVETSRANVQARPLIYVMLDKLEHARAAIEAGANGIYLRLSARQAVGQSAVQAVRLCHDAGISVIWAMPRIARDRDLDDIIDALSSARELYDGVLVSDAGQIKCAKDAGIGSIYGDFSLNIFNSNAAAAYACMGIKRFMPSLELTLDQLRDLSSGSPIPMELMAHGRLPLMIAEGCPIGATVGHFSLEQPCSKPCIKHSYSLRDRKGKSLPIRTYLSKSGCYMEILNAYELCMADKVKDLLPLHPYSLRLDLSGYDDESIRRIVTLYKTALNSTDEIIKGSCGGNVTRGHYYHGVE</sequence>
<organism evidence="2 3">
    <name type="scientific">Mahella australiensis (strain DSM 15567 / CIP 107919 / 50-1 BON)</name>
    <dbReference type="NCBI Taxonomy" id="697281"/>
    <lineage>
        <taxon>Bacteria</taxon>
        <taxon>Bacillati</taxon>
        <taxon>Bacillota</taxon>
        <taxon>Clostridia</taxon>
        <taxon>Thermoanaerobacterales</taxon>
        <taxon>Thermoanaerobacterales Family IV. Incertae Sedis</taxon>
        <taxon>Mahella</taxon>
    </lineage>
</organism>
<dbReference type="PROSITE" id="PS01276">
    <property type="entry name" value="PEPTIDASE_U32"/>
    <property type="match status" value="1"/>
</dbReference>